<reference evidence="13" key="2">
    <citation type="submission" date="2022-06" db="UniProtKB">
        <authorList>
            <consortium name="EnsemblMetazoa"/>
        </authorList>
    </citation>
    <scope>IDENTIFICATION</scope>
    <source>
        <strain evidence="13">PS312</strain>
    </source>
</reference>
<evidence type="ECO:0000256" key="8">
    <source>
        <dbReference type="ARBA" id="ARBA00023163"/>
    </source>
</evidence>
<reference evidence="14" key="1">
    <citation type="journal article" date="2008" name="Nat. Genet.">
        <title>The Pristionchus pacificus genome provides a unique perspective on nematode lifestyle and parasitism.</title>
        <authorList>
            <person name="Dieterich C."/>
            <person name="Clifton S.W."/>
            <person name="Schuster L.N."/>
            <person name="Chinwalla A."/>
            <person name="Delehaunty K."/>
            <person name="Dinkelacker I."/>
            <person name="Fulton L."/>
            <person name="Fulton R."/>
            <person name="Godfrey J."/>
            <person name="Minx P."/>
            <person name="Mitreva M."/>
            <person name="Roeseler W."/>
            <person name="Tian H."/>
            <person name="Witte H."/>
            <person name="Yang S.P."/>
            <person name="Wilson R.K."/>
            <person name="Sommer R.J."/>
        </authorList>
    </citation>
    <scope>NUCLEOTIDE SEQUENCE [LARGE SCALE GENOMIC DNA]</scope>
    <source>
        <strain evidence="14">PS312</strain>
    </source>
</reference>
<dbReference type="GO" id="GO:0004879">
    <property type="term" value="F:nuclear receptor activity"/>
    <property type="evidence" value="ECO:0000318"/>
    <property type="project" value="GO_Central"/>
</dbReference>
<gene>
    <name evidence="13" type="primary">WBGene00275433</name>
</gene>
<protein>
    <submittedName>
        <fullName evidence="13">Nuclear receptor</fullName>
    </submittedName>
</protein>
<dbReference type="PANTHER" id="PTHR24083">
    <property type="entry name" value="NUCLEAR HORMONE RECEPTOR"/>
    <property type="match status" value="1"/>
</dbReference>
<accession>A0A8R1YPH3</accession>
<keyword evidence="14" id="KW-1185">Reference proteome</keyword>
<proteinExistence type="inferred from homology"/>
<evidence type="ECO:0000256" key="6">
    <source>
        <dbReference type="ARBA" id="ARBA00023015"/>
    </source>
</evidence>
<dbReference type="PROSITE" id="PS00031">
    <property type="entry name" value="NUCLEAR_REC_DBD_1"/>
    <property type="match status" value="1"/>
</dbReference>
<evidence type="ECO:0000256" key="9">
    <source>
        <dbReference type="ARBA" id="ARBA00023170"/>
    </source>
</evidence>
<dbReference type="SUPFAM" id="SSF48508">
    <property type="entry name" value="Nuclear receptor ligand-binding domain"/>
    <property type="match status" value="1"/>
</dbReference>
<evidence type="ECO:0000313" key="14">
    <source>
        <dbReference type="Proteomes" id="UP000005239"/>
    </source>
</evidence>
<keyword evidence="5 11" id="KW-0862">Zinc</keyword>
<dbReference type="PRINTS" id="PR00047">
    <property type="entry name" value="STROIDFINGER"/>
</dbReference>
<dbReference type="InterPro" id="IPR013088">
    <property type="entry name" value="Znf_NHR/GATA"/>
</dbReference>
<evidence type="ECO:0000256" key="1">
    <source>
        <dbReference type="ARBA" id="ARBA00004123"/>
    </source>
</evidence>
<dbReference type="SUPFAM" id="SSF57716">
    <property type="entry name" value="Glucocorticoid receptor-like (DNA-binding domain)"/>
    <property type="match status" value="1"/>
</dbReference>
<evidence type="ECO:0000256" key="4">
    <source>
        <dbReference type="ARBA" id="ARBA00022771"/>
    </source>
</evidence>
<feature type="compositionally biased region" description="Polar residues" evidence="12">
    <location>
        <begin position="34"/>
        <end position="44"/>
    </location>
</feature>
<evidence type="ECO:0000256" key="2">
    <source>
        <dbReference type="ARBA" id="ARBA00005993"/>
    </source>
</evidence>
<keyword evidence="7 11" id="KW-0238">DNA-binding</keyword>
<dbReference type="GO" id="GO:0030154">
    <property type="term" value="P:cell differentiation"/>
    <property type="evidence" value="ECO:0000318"/>
    <property type="project" value="GO_Central"/>
</dbReference>
<feature type="compositionally biased region" description="Basic and acidic residues" evidence="12">
    <location>
        <begin position="15"/>
        <end position="32"/>
    </location>
</feature>
<dbReference type="Pfam" id="PF00104">
    <property type="entry name" value="Hormone_recep"/>
    <property type="match status" value="1"/>
</dbReference>
<dbReference type="InterPro" id="IPR001628">
    <property type="entry name" value="Znf_hrmn_rcpt"/>
</dbReference>
<dbReference type="SMART" id="SM00399">
    <property type="entry name" value="ZnF_C4"/>
    <property type="match status" value="1"/>
</dbReference>
<comment type="subcellular location">
    <subcellularLocation>
        <location evidence="1 11">Nucleus</location>
    </subcellularLocation>
</comment>
<accession>A0A2A6BF23</accession>
<evidence type="ECO:0000313" key="13">
    <source>
        <dbReference type="EnsemblMetazoa" id="PPA37064.1"/>
    </source>
</evidence>
<dbReference type="GO" id="GO:0005634">
    <property type="term" value="C:nucleus"/>
    <property type="evidence" value="ECO:0007669"/>
    <property type="project" value="UniProtKB-SubCell"/>
</dbReference>
<keyword evidence="6 11" id="KW-0805">Transcription regulation</keyword>
<dbReference type="PROSITE" id="PS51030">
    <property type="entry name" value="NUCLEAR_REC_DBD_2"/>
    <property type="match status" value="1"/>
</dbReference>
<dbReference type="InterPro" id="IPR000536">
    <property type="entry name" value="Nucl_hrmn_rcpt_lig-bd"/>
</dbReference>
<evidence type="ECO:0000256" key="11">
    <source>
        <dbReference type="RuleBase" id="RU004334"/>
    </source>
</evidence>
<evidence type="ECO:0000256" key="12">
    <source>
        <dbReference type="SAM" id="MobiDB-lite"/>
    </source>
</evidence>
<comment type="similarity">
    <text evidence="2 11">Belongs to the nuclear hormone receptor family.</text>
</comment>
<keyword evidence="10 11" id="KW-0539">Nucleus</keyword>
<dbReference type="GO" id="GO:0006357">
    <property type="term" value="P:regulation of transcription by RNA polymerase II"/>
    <property type="evidence" value="ECO:0000318"/>
    <property type="project" value="GO_Central"/>
</dbReference>
<keyword evidence="9 11" id="KW-0675">Receptor</keyword>
<dbReference type="AlphaFoldDB" id="A0A2A6BF23"/>
<dbReference type="Proteomes" id="UP000005239">
    <property type="component" value="Unassembled WGS sequence"/>
</dbReference>
<organism evidence="13 14">
    <name type="scientific">Pristionchus pacificus</name>
    <name type="common">Parasitic nematode worm</name>
    <dbReference type="NCBI Taxonomy" id="54126"/>
    <lineage>
        <taxon>Eukaryota</taxon>
        <taxon>Metazoa</taxon>
        <taxon>Ecdysozoa</taxon>
        <taxon>Nematoda</taxon>
        <taxon>Chromadorea</taxon>
        <taxon>Rhabditida</taxon>
        <taxon>Rhabditina</taxon>
        <taxon>Diplogasteromorpha</taxon>
        <taxon>Diplogasteroidea</taxon>
        <taxon>Neodiplogasteridae</taxon>
        <taxon>Pristionchus</taxon>
    </lineage>
</organism>
<dbReference type="Pfam" id="PF00105">
    <property type="entry name" value="zf-C4"/>
    <property type="match status" value="1"/>
</dbReference>
<dbReference type="GO" id="GO:0000978">
    <property type="term" value="F:RNA polymerase II cis-regulatory region sequence-specific DNA binding"/>
    <property type="evidence" value="ECO:0000318"/>
    <property type="project" value="GO_Central"/>
</dbReference>
<evidence type="ECO:0000256" key="5">
    <source>
        <dbReference type="ARBA" id="ARBA00022833"/>
    </source>
</evidence>
<dbReference type="InterPro" id="IPR049636">
    <property type="entry name" value="HNF4-like_DBD"/>
</dbReference>
<sequence>MHFSAELPELPDIGDYLREIESPPKDGERRNSYDLPSTSGSTKQPTPPPSMPLEWFTPVSIHHVPVPPPSAVAYPIPIPMPLHSLPTPSKRANGCPEQCRVCGEQATGYHYDAISCNGCKTFFRRSVMDKREYVCKNEGRCLELLPKAFQTKEDLGGNPVTMKIIAKRKGRDEGETSDLSMAPCSSKMFAPIALEETLNRVIDELCYLEIKHDRIRKSCFNPLPADYNSVEELMRRHSMMHNDFEEMRGWPLPMEDPDHMPLDIVLSQKIPMPPKKNRAPNQKIWMFADLIYSIEYAKALPLFTMLDEQDKIRLLKSSVILCMNLTTSYYSFTHKSDVNLHPDGTSPTRARNYPGFIGAVDQYMCRIIATLIRTDIRKEEYVLLKAILLCNEACDDLSPYAQNLLKKERERLVKALVSFCMATRGPLNGPSTVSAVLGIADIIAHQASENAEGTIRTGGRLWSQTAGEPTTGGVYGFTILNSL</sequence>
<keyword evidence="3 11" id="KW-0479">Metal-binding</keyword>
<dbReference type="EnsemblMetazoa" id="PPA37064.1">
    <property type="protein sequence ID" value="PPA37064.1"/>
    <property type="gene ID" value="WBGene00275433"/>
</dbReference>
<dbReference type="CDD" id="cd06960">
    <property type="entry name" value="NR_DBD_HNF4A"/>
    <property type="match status" value="1"/>
</dbReference>
<dbReference type="Gene3D" id="3.30.50.10">
    <property type="entry name" value="Erythroid Transcription Factor GATA-1, subunit A"/>
    <property type="match status" value="1"/>
</dbReference>
<dbReference type="InterPro" id="IPR050274">
    <property type="entry name" value="Nuclear_hormone_rcpt_NR2"/>
</dbReference>
<keyword evidence="8 11" id="KW-0804">Transcription</keyword>
<dbReference type="PRINTS" id="PR00398">
    <property type="entry name" value="STRDHORMONER"/>
</dbReference>
<name>A0A2A6BF23_PRIPA</name>
<dbReference type="GO" id="GO:0008270">
    <property type="term" value="F:zinc ion binding"/>
    <property type="evidence" value="ECO:0007669"/>
    <property type="project" value="UniProtKB-KW"/>
</dbReference>
<evidence type="ECO:0000256" key="3">
    <source>
        <dbReference type="ARBA" id="ARBA00022723"/>
    </source>
</evidence>
<dbReference type="InterPro" id="IPR001723">
    <property type="entry name" value="Nuclear_hrmn_rcpt"/>
</dbReference>
<evidence type="ECO:0000256" key="7">
    <source>
        <dbReference type="ARBA" id="ARBA00023125"/>
    </source>
</evidence>
<dbReference type="PROSITE" id="PS51843">
    <property type="entry name" value="NR_LBD"/>
    <property type="match status" value="1"/>
</dbReference>
<evidence type="ECO:0000256" key="10">
    <source>
        <dbReference type="ARBA" id="ARBA00023242"/>
    </source>
</evidence>
<dbReference type="SMART" id="SM00430">
    <property type="entry name" value="HOLI"/>
    <property type="match status" value="1"/>
</dbReference>
<keyword evidence="4 11" id="KW-0863">Zinc-finger</keyword>
<dbReference type="Gene3D" id="1.10.565.10">
    <property type="entry name" value="Retinoid X Receptor"/>
    <property type="match status" value="1"/>
</dbReference>
<dbReference type="InterPro" id="IPR035500">
    <property type="entry name" value="NHR-like_dom_sf"/>
</dbReference>
<feature type="region of interest" description="Disordered" evidence="12">
    <location>
        <begin position="1"/>
        <end position="51"/>
    </location>
</feature>